<evidence type="ECO:0000313" key="10">
    <source>
        <dbReference type="EMBL" id="KRK38855.1"/>
    </source>
</evidence>
<dbReference type="EMBL" id="AZCV01000001">
    <property type="protein sequence ID" value="KRK38855.1"/>
    <property type="molecule type" value="Genomic_DNA"/>
</dbReference>
<accession>A0A0R1H7K5</accession>
<dbReference type="InterPro" id="IPR002155">
    <property type="entry name" value="Thiolase"/>
</dbReference>
<dbReference type="Proteomes" id="UP000050909">
    <property type="component" value="Unassembled WGS sequence"/>
</dbReference>
<dbReference type="RefSeq" id="WP_056945937.1">
    <property type="nucleotide sequence ID" value="NZ_AZCV01000001.1"/>
</dbReference>
<dbReference type="PATRIC" id="fig|1423722.3.peg.557"/>
<evidence type="ECO:0000256" key="4">
    <source>
        <dbReference type="ARBA" id="ARBA00023315"/>
    </source>
</evidence>
<evidence type="ECO:0000259" key="9">
    <source>
        <dbReference type="Pfam" id="PF02803"/>
    </source>
</evidence>
<dbReference type="GO" id="GO:0003985">
    <property type="term" value="F:acetyl-CoA C-acetyltransferase activity"/>
    <property type="evidence" value="ECO:0007669"/>
    <property type="project" value="UniProtKB-EC"/>
</dbReference>
<protein>
    <recommendedName>
        <fullName evidence="2">acetyl-CoA C-acetyltransferase</fullName>
        <ecNumber evidence="2">2.3.1.9</ecNumber>
    </recommendedName>
    <alternativeName>
        <fullName evidence="5">Acetoacetyl-CoA thiolase</fullName>
    </alternativeName>
</protein>
<evidence type="ECO:0000256" key="5">
    <source>
        <dbReference type="ARBA" id="ARBA00030755"/>
    </source>
</evidence>
<keyword evidence="4 7" id="KW-0012">Acyltransferase</keyword>
<comment type="caution">
    <text evidence="10">The sequence shown here is derived from an EMBL/GenBank/DDBJ whole genome shotgun (WGS) entry which is preliminary data.</text>
</comment>
<gene>
    <name evidence="10" type="ORF">FC62_GL000547</name>
</gene>
<dbReference type="CDD" id="cd00751">
    <property type="entry name" value="thiolase"/>
    <property type="match status" value="1"/>
</dbReference>
<evidence type="ECO:0000256" key="3">
    <source>
        <dbReference type="ARBA" id="ARBA00022679"/>
    </source>
</evidence>
<proteinExistence type="inferred from homology"/>
<evidence type="ECO:0000313" key="11">
    <source>
        <dbReference type="Proteomes" id="UP000050909"/>
    </source>
</evidence>
<dbReference type="InterPro" id="IPR020615">
    <property type="entry name" value="Thiolase_acyl_enz_int_AS"/>
</dbReference>
<dbReference type="InterPro" id="IPR020617">
    <property type="entry name" value="Thiolase_C"/>
</dbReference>
<dbReference type="SUPFAM" id="SSF53901">
    <property type="entry name" value="Thiolase-like"/>
    <property type="match status" value="2"/>
</dbReference>
<dbReference type="PIRSF" id="PIRSF000429">
    <property type="entry name" value="Ac-CoA_Ac_transf"/>
    <property type="match status" value="1"/>
</dbReference>
<dbReference type="Pfam" id="PF00108">
    <property type="entry name" value="Thiolase_N"/>
    <property type="match status" value="1"/>
</dbReference>
<dbReference type="EC" id="2.3.1.9" evidence="2"/>
<organism evidence="10 11">
    <name type="scientific">Amylolactobacillus amylotrophicus DSM 20534</name>
    <dbReference type="NCBI Taxonomy" id="1423722"/>
    <lineage>
        <taxon>Bacteria</taxon>
        <taxon>Bacillati</taxon>
        <taxon>Bacillota</taxon>
        <taxon>Bacilli</taxon>
        <taxon>Lactobacillales</taxon>
        <taxon>Lactobacillaceae</taxon>
        <taxon>Amylolactobacillus</taxon>
    </lineage>
</organism>
<evidence type="ECO:0000256" key="1">
    <source>
        <dbReference type="ARBA" id="ARBA00010982"/>
    </source>
</evidence>
<feature type="domain" description="Thiolase C-terminal" evidence="9">
    <location>
        <begin position="264"/>
        <end position="384"/>
    </location>
</feature>
<name>A0A0R1H7K5_9LACO</name>
<dbReference type="InterPro" id="IPR020613">
    <property type="entry name" value="Thiolase_CS"/>
</dbReference>
<evidence type="ECO:0000256" key="7">
    <source>
        <dbReference type="RuleBase" id="RU003557"/>
    </source>
</evidence>
<feature type="active site" description="Acyl-thioester intermediate" evidence="6">
    <location>
        <position position="88"/>
    </location>
</feature>
<dbReference type="InterPro" id="IPR020610">
    <property type="entry name" value="Thiolase_AS"/>
</dbReference>
<dbReference type="InterPro" id="IPR020616">
    <property type="entry name" value="Thiolase_N"/>
</dbReference>
<keyword evidence="11" id="KW-1185">Reference proteome</keyword>
<dbReference type="AlphaFoldDB" id="A0A0R1H7K5"/>
<dbReference type="PROSITE" id="PS00099">
    <property type="entry name" value="THIOLASE_3"/>
    <property type="match status" value="1"/>
</dbReference>
<evidence type="ECO:0000256" key="6">
    <source>
        <dbReference type="PIRSR" id="PIRSR000429-1"/>
    </source>
</evidence>
<feature type="active site" description="Proton acceptor" evidence="6">
    <location>
        <position position="372"/>
    </location>
</feature>
<feature type="active site" description="Proton acceptor" evidence="6">
    <location>
        <position position="342"/>
    </location>
</feature>
<evidence type="ECO:0000259" key="8">
    <source>
        <dbReference type="Pfam" id="PF00108"/>
    </source>
</evidence>
<dbReference type="PROSITE" id="PS00737">
    <property type="entry name" value="THIOLASE_2"/>
    <property type="match status" value="1"/>
</dbReference>
<dbReference type="PANTHER" id="PTHR18919:SF107">
    <property type="entry name" value="ACETYL-COA ACETYLTRANSFERASE, CYTOSOLIC"/>
    <property type="match status" value="1"/>
</dbReference>
<keyword evidence="3 7" id="KW-0808">Transferase</keyword>
<reference evidence="10 11" key="1">
    <citation type="journal article" date="2015" name="Genome Announc.">
        <title>Expanding the biotechnology potential of lactobacilli through comparative genomics of 213 strains and associated genera.</title>
        <authorList>
            <person name="Sun Z."/>
            <person name="Harris H.M."/>
            <person name="McCann A."/>
            <person name="Guo C."/>
            <person name="Argimon S."/>
            <person name="Zhang W."/>
            <person name="Yang X."/>
            <person name="Jeffery I.B."/>
            <person name="Cooney J.C."/>
            <person name="Kagawa T.F."/>
            <person name="Liu W."/>
            <person name="Song Y."/>
            <person name="Salvetti E."/>
            <person name="Wrobel A."/>
            <person name="Rasinkangas P."/>
            <person name="Parkhill J."/>
            <person name="Rea M.C."/>
            <person name="O'Sullivan O."/>
            <person name="Ritari J."/>
            <person name="Douillard F.P."/>
            <person name="Paul Ross R."/>
            <person name="Yang R."/>
            <person name="Briner A.E."/>
            <person name="Felis G.E."/>
            <person name="de Vos W.M."/>
            <person name="Barrangou R."/>
            <person name="Klaenhammer T.R."/>
            <person name="Caufield P.W."/>
            <person name="Cui Y."/>
            <person name="Zhang H."/>
            <person name="O'Toole P.W."/>
        </authorList>
    </citation>
    <scope>NUCLEOTIDE SEQUENCE [LARGE SCALE GENOMIC DNA]</scope>
    <source>
        <strain evidence="10 11">DSM 20534</strain>
    </source>
</reference>
<sequence length="387" mass="40874">MKDIFILAAKRTPFGKYNGQLKDFNAVELGEIALKGAVEAAGVSMSDIDSLILGNVISANLGQNAARQIALRSGMKESSTALVVNQVCGSSLKAMRIAEGLMNMGDAGIVAVGGSESMTNAPMMTKRVAEPDDENVAVNSMLRDGLIDPLSGQHMGITAENVAAKYHVSRIEQDNFAFESHQKAYAATANNWFANELIKFEHDGQKIEHDENIRPDTSLDKLASLKPAFKADGIVTAGNSAPLSDGASMMILATAEKVAELELQPIAKITGYAEIGTDPALMGYAPFYAVSKLLESTKTSVADYDDFEINEAFSAQAVAVQRDLEIPMKKLNIAGGALAIGHPLGATGSRLIATLINNLHQTSQKKGIAALCIGGGMGIAYAIEVVD</sequence>
<dbReference type="Pfam" id="PF02803">
    <property type="entry name" value="Thiolase_C"/>
    <property type="match status" value="1"/>
</dbReference>
<comment type="similarity">
    <text evidence="1 7">Belongs to the thiolase-like superfamily. Thiolase family.</text>
</comment>
<dbReference type="NCBIfam" id="TIGR01930">
    <property type="entry name" value="AcCoA-C-Actrans"/>
    <property type="match status" value="1"/>
</dbReference>
<dbReference type="Gene3D" id="3.40.47.10">
    <property type="match status" value="2"/>
</dbReference>
<evidence type="ECO:0000256" key="2">
    <source>
        <dbReference type="ARBA" id="ARBA00012705"/>
    </source>
</evidence>
<dbReference type="PANTHER" id="PTHR18919">
    <property type="entry name" value="ACETYL-COA C-ACYLTRANSFERASE"/>
    <property type="match status" value="1"/>
</dbReference>
<dbReference type="FunFam" id="3.40.47.10:FF:000010">
    <property type="entry name" value="Acetyl-CoA acetyltransferase (Thiolase)"/>
    <property type="match status" value="1"/>
</dbReference>
<dbReference type="InterPro" id="IPR016039">
    <property type="entry name" value="Thiolase-like"/>
</dbReference>
<dbReference type="PROSITE" id="PS00098">
    <property type="entry name" value="THIOLASE_1"/>
    <property type="match status" value="1"/>
</dbReference>
<feature type="domain" description="Thiolase N-terminal" evidence="8">
    <location>
        <begin position="4"/>
        <end position="255"/>
    </location>
</feature>